<evidence type="ECO:0000256" key="1">
    <source>
        <dbReference type="ARBA" id="ARBA00004651"/>
    </source>
</evidence>
<dbReference type="PANTHER" id="PTHR23513:SF6">
    <property type="entry name" value="MAJOR FACILITATOR SUPERFAMILY ASSOCIATED DOMAIN-CONTAINING PROTEIN"/>
    <property type="match status" value="1"/>
</dbReference>
<evidence type="ECO:0000256" key="3">
    <source>
        <dbReference type="ARBA" id="ARBA00022475"/>
    </source>
</evidence>
<keyword evidence="3" id="KW-1003">Cell membrane</keyword>
<dbReference type="EMBL" id="VJZA01000012">
    <property type="protein sequence ID" value="TVT23242.1"/>
    <property type="molecule type" value="Genomic_DNA"/>
</dbReference>
<feature type="transmembrane region" description="Helical" evidence="7">
    <location>
        <begin position="40"/>
        <end position="62"/>
    </location>
</feature>
<dbReference type="RefSeq" id="WP_144636954.1">
    <property type="nucleotide sequence ID" value="NZ_BNAX01000005.1"/>
</dbReference>
<evidence type="ECO:0000256" key="4">
    <source>
        <dbReference type="ARBA" id="ARBA00022692"/>
    </source>
</evidence>
<keyword evidence="2" id="KW-0813">Transport</keyword>
<feature type="transmembrane region" description="Helical" evidence="7">
    <location>
        <begin position="210"/>
        <end position="236"/>
    </location>
</feature>
<dbReference type="OrthoDB" id="145388at2"/>
<feature type="transmembrane region" description="Helical" evidence="7">
    <location>
        <begin position="368"/>
        <end position="386"/>
    </location>
</feature>
<dbReference type="SUPFAM" id="SSF103473">
    <property type="entry name" value="MFS general substrate transporter"/>
    <property type="match status" value="1"/>
</dbReference>
<dbReference type="InterPro" id="IPR036259">
    <property type="entry name" value="MFS_trans_sf"/>
</dbReference>
<evidence type="ECO:0000256" key="2">
    <source>
        <dbReference type="ARBA" id="ARBA00022448"/>
    </source>
</evidence>
<proteinExistence type="predicted"/>
<comment type="subcellular location">
    <subcellularLocation>
        <location evidence="1">Cell membrane</location>
        <topology evidence="1">Multi-pass membrane protein</topology>
    </subcellularLocation>
</comment>
<dbReference type="PANTHER" id="PTHR23513">
    <property type="entry name" value="INTEGRAL MEMBRANE EFFLUX PROTEIN-RELATED"/>
    <property type="match status" value="1"/>
</dbReference>
<evidence type="ECO:0000256" key="7">
    <source>
        <dbReference type="SAM" id="Phobius"/>
    </source>
</evidence>
<dbReference type="Proteomes" id="UP000318578">
    <property type="component" value="Unassembled WGS sequence"/>
</dbReference>
<evidence type="ECO:0000256" key="5">
    <source>
        <dbReference type="ARBA" id="ARBA00022989"/>
    </source>
</evidence>
<keyword evidence="6 7" id="KW-0472">Membrane</keyword>
<accession>A0A558AG52</accession>
<gene>
    <name evidence="8" type="ORF">FNH06_10095</name>
</gene>
<sequence>MKDGWRRLQAVAISGSAAEGLMLAALPLLAVSITTDPREVSWVNVAGQSPWLLFSLFAGVLIDRVRRTTVLAWAYAVQVLAAVTLAIAGSARQLSLPLLLIVAFVVTSAQVLGDGASGALVPDVVPPERFTAANTRLQLIDRGVVQFVVPPLTGWLVVVSAGMPAWLACVAAALALVLARGVSSASVVPSQAHPLRDIGEGLKYLVGTPLLRSITVTVALGSFAASAGSAMLVLYATQVLHIGSVGYGALLACLAAGWVLSSFVVHRIVARLGYSWSMRIAQPFAAVTQLLIAVVPPWPPLVGAVLVVMTAATLVWNVCSQSSRQRFTPASLLGRVLTSHRALAWGLTPLGALAGGLVAAHWSLRGVFVMGAVIQAVGAVVVWRTLSPAAFRDAELAVAEARPGVP</sequence>
<evidence type="ECO:0000313" key="8">
    <source>
        <dbReference type="EMBL" id="TVT23242.1"/>
    </source>
</evidence>
<feature type="transmembrane region" description="Helical" evidence="7">
    <location>
        <begin position="301"/>
        <end position="319"/>
    </location>
</feature>
<keyword evidence="5 7" id="KW-1133">Transmembrane helix</keyword>
<feature type="transmembrane region" description="Helical" evidence="7">
    <location>
        <begin position="242"/>
        <end position="264"/>
    </location>
</feature>
<evidence type="ECO:0000313" key="9">
    <source>
        <dbReference type="Proteomes" id="UP000318578"/>
    </source>
</evidence>
<dbReference type="Gene3D" id="1.20.1250.20">
    <property type="entry name" value="MFS general substrate transporter like domains"/>
    <property type="match status" value="1"/>
</dbReference>
<comment type="caution">
    <text evidence="8">The sequence shown here is derived from an EMBL/GenBank/DDBJ whole genome shotgun (WGS) entry which is preliminary data.</text>
</comment>
<feature type="transmembrane region" description="Helical" evidence="7">
    <location>
        <begin position="94"/>
        <end position="112"/>
    </location>
</feature>
<dbReference type="CDD" id="cd06173">
    <property type="entry name" value="MFS_MefA_like"/>
    <property type="match status" value="1"/>
</dbReference>
<feature type="transmembrane region" description="Helical" evidence="7">
    <location>
        <begin position="342"/>
        <end position="362"/>
    </location>
</feature>
<keyword evidence="9" id="KW-1185">Reference proteome</keyword>
<protein>
    <submittedName>
        <fullName evidence="8">MFS transporter</fullName>
    </submittedName>
</protein>
<organism evidence="8 9">
    <name type="scientific">Amycolatopsis acidiphila</name>
    <dbReference type="NCBI Taxonomy" id="715473"/>
    <lineage>
        <taxon>Bacteria</taxon>
        <taxon>Bacillati</taxon>
        <taxon>Actinomycetota</taxon>
        <taxon>Actinomycetes</taxon>
        <taxon>Pseudonocardiales</taxon>
        <taxon>Pseudonocardiaceae</taxon>
        <taxon>Amycolatopsis</taxon>
    </lineage>
</organism>
<keyword evidence="4 7" id="KW-0812">Transmembrane</keyword>
<dbReference type="Pfam" id="PF05977">
    <property type="entry name" value="MFS_3"/>
    <property type="match status" value="1"/>
</dbReference>
<dbReference type="InterPro" id="IPR010290">
    <property type="entry name" value="TM_effector"/>
</dbReference>
<feature type="transmembrane region" description="Helical" evidence="7">
    <location>
        <begin position="69"/>
        <end position="88"/>
    </location>
</feature>
<dbReference type="AlphaFoldDB" id="A0A558AG52"/>
<dbReference type="GO" id="GO:0005886">
    <property type="term" value="C:plasma membrane"/>
    <property type="evidence" value="ECO:0007669"/>
    <property type="project" value="UniProtKB-SubCell"/>
</dbReference>
<evidence type="ECO:0000256" key="6">
    <source>
        <dbReference type="ARBA" id="ARBA00023136"/>
    </source>
</evidence>
<reference evidence="8 9" key="1">
    <citation type="submission" date="2019-07" db="EMBL/GenBank/DDBJ databases">
        <title>New species of Amycolatopsis and Streptomyces.</title>
        <authorList>
            <person name="Duangmal K."/>
            <person name="Teo W.F.A."/>
            <person name="Lipun K."/>
        </authorList>
    </citation>
    <scope>NUCLEOTIDE SEQUENCE [LARGE SCALE GENOMIC DNA]</scope>
    <source>
        <strain evidence="8 9">JCM 30562</strain>
    </source>
</reference>
<feature type="transmembrane region" description="Helical" evidence="7">
    <location>
        <begin position="165"/>
        <end position="189"/>
    </location>
</feature>
<name>A0A558AG52_9PSEU</name>